<dbReference type="GO" id="GO:0006412">
    <property type="term" value="P:translation"/>
    <property type="evidence" value="ECO:0007669"/>
    <property type="project" value="InterPro"/>
</dbReference>
<proteinExistence type="inferred from homology"/>
<dbReference type="SUPFAM" id="SSF57716">
    <property type="entry name" value="Glucocorticoid receptor-like (DNA-binding domain)"/>
    <property type="match status" value="1"/>
</dbReference>
<keyword evidence="2" id="KW-0689">Ribosomal protein</keyword>
<dbReference type="Proteomes" id="UP001310890">
    <property type="component" value="Unassembled WGS sequence"/>
</dbReference>
<dbReference type="PANTHER" id="PTHR19836:SF19">
    <property type="entry name" value="SMALL RIBOSOMAL SUBUNIT PROTEIN US14M"/>
    <property type="match status" value="1"/>
</dbReference>
<dbReference type="AlphaFoldDB" id="A0AAN7THH5"/>
<dbReference type="InterPro" id="IPR053858">
    <property type="entry name" value="Arb2_dom"/>
</dbReference>
<dbReference type="GO" id="GO:0003735">
    <property type="term" value="F:structural constituent of ribosome"/>
    <property type="evidence" value="ECO:0007669"/>
    <property type="project" value="InterPro"/>
</dbReference>
<evidence type="ECO:0000256" key="2">
    <source>
        <dbReference type="ARBA" id="ARBA00022980"/>
    </source>
</evidence>
<comment type="caution">
    <text evidence="5">The sequence shown here is derived from an EMBL/GenBank/DDBJ whole genome shotgun (WGS) entry which is preliminary data.</text>
</comment>
<keyword evidence="3" id="KW-0687">Ribonucleoprotein</keyword>
<dbReference type="Pfam" id="PF00253">
    <property type="entry name" value="Ribosomal_S14"/>
    <property type="match status" value="1"/>
</dbReference>
<evidence type="ECO:0000313" key="5">
    <source>
        <dbReference type="EMBL" id="KAK5107751.1"/>
    </source>
</evidence>
<accession>A0AAN7THH5</accession>
<sequence>MAQFRAKKLDLGCFINIKVIRDHTKRKVFEEHEPERQALRYIIRNTSLPQRTRAQAQLQLTQMHCYTRPTQIKNRCIMGGKGRGVFRDFRMARFQFRMNALAGKIPGVQKASCAPEFFDFLDTENERANETRKESFHHGIKDAMIDKLRELGIKPLYLYEGGQDWLKPDGPHITVLASTLITLKQKQDVVVVVNELKQDLGVFAYRLLAREGGLDEGSVVGLVKKLRHMVADDGITPIIEMPEMLLEGASYRKPTPLHKAIEALRLGGTIDKRSTPGFLFLNPGELLYSHEQNRNMSQAAWLARPRDNALTPAHEINDQANRVPGHETAAAHVRTIFNNVIPNVCKEDVRLYIIGLADGGETVLKYLDDTLVKDHHDPVANKVEAMVLTEPTHDPASLKSPQLIRFLEAGGARSFVLSDKRKGLLLKNPDYRKQSEMPITPQQAEEKARNFREHRDGIAEFQTSRYGSIPSLRGLQAIAYLHKKYPSADLEIMKSGASSLLGKLRYMISYTPPVDSAPRSKNNNSYLEFLTGSEMDDEDQKRSAPIPIPTNDETMEIDEDMIPLLSADAHAEEYNDSVLASSSPSDDEAEEGDYNYALNPVSCPTFSSGVTDYTELIIPSGIHPLALQWFLEVQEEAMDRESVKYKRSLGTSAPDGTDLDIVGRWSPEPEETFEERRARSWRWWRACGMAGNVFKRWRAPI</sequence>
<dbReference type="FunFam" id="1.10.287.1480:FF:000001">
    <property type="entry name" value="30S ribosomal protein S14"/>
    <property type="match status" value="1"/>
</dbReference>
<dbReference type="EMBL" id="JAVRRL010000108">
    <property type="protein sequence ID" value="KAK5107751.1"/>
    <property type="molecule type" value="Genomic_DNA"/>
</dbReference>
<evidence type="ECO:0000256" key="3">
    <source>
        <dbReference type="ARBA" id="ARBA00023274"/>
    </source>
</evidence>
<dbReference type="Gene3D" id="1.10.287.1480">
    <property type="match status" value="1"/>
</dbReference>
<dbReference type="Pfam" id="PF22749">
    <property type="entry name" value="Arb2"/>
    <property type="match status" value="1"/>
</dbReference>
<gene>
    <name evidence="5" type="ORF">LTR62_000727</name>
</gene>
<comment type="similarity">
    <text evidence="1">Belongs to the universal ribosomal protein uS14 family.</text>
</comment>
<evidence type="ECO:0000313" key="6">
    <source>
        <dbReference type="Proteomes" id="UP001310890"/>
    </source>
</evidence>
<feature type="domain" description="Arb2" evidence="4">
    <location>
        <begin position="116"/>
        <end position="420"/>
    </location>
</feature>
<dbReference type="GO" id="GO:0005763">
    <property type="term" value="C:mitochondrial small ribosomal subunit"/>
    <property type="evidence" value="ECO:0007669"/>
    <property type="project" value="TreeGrafter"/>
</dbReference>
<dbReference type="PANTHER" id="PTHR19836">
    <property type="entry name" value="30S RIBOSOMAL PROTEIN S14"/>
    <property type="match status" value="1"/>
</dbReference>
<protein>
    <recommendedName>
        <fullName evidence="4">Arb2 domain-containing protein</fullName>
    </recommendedName>
</protein>
<organism evidence="5 6">
    <name type="scientific">Meristemomyces frigidus</name>
    <dbReference type="NCBI Taxonomy" id="1508187"/>
    <lineage>
        <taxon>Eukaryota</taxon>
        <taxon>Fungi</taxon>
        <taxon>Dikarya</taxon>
        <taxon>Ascomycota</taxon>
        <taxon>Pezizomycotina</taxon>
        <taxon>Dothideomycetes</taxon>
        <taxon>Dothideomycetidae</taxon>
        <taxon>Mycosphaerellales</taxon>
        <taxon>Teratosphaeriaceae</taxon>
        <taxon>Meristemomyces</taxon>
    </lineage>
</organism>
<reference evidence="5" key="1">
    <citation type="submission" date="2023-08" db="EMBL/GenBank/DDBJ databases">
        <title>Black Yeasts Isolated from many extreme environments.</title>
        <authorList>
            <person name="Coleine C."/>
            <person name="Stajich J.E."/>
            <person name="Selbmann L."/>
        </authorList>
    </citation>
    <scope>NUCLEOTIDE SEQUENCE</scope>
    <source>
        <strain evidence="5">CCFEE 5401</strain>
    </source>
</reference>
<evidence type="ECO:0000259" key="4">
    <source>
        <dbReference type="Pfam" id="PF22749"/>
    </source>
</evidence>
<evidence type="ECO:0000256" key="1">
    <source>
        <dbReference type="ARBA" id="ARBA00009083"/>
    </source>
</evidence>
<name>A0AAN7THH5_9PEZI</name>
<dbReference type="InterPro" id="IPR001209">
    <property type="entry name" value="Ribosomal_uS14"/>
</dbReference>